<feature type="compositionally biased region" description="Polar residues" evidence="1">
    <location>
        <begin position="162"/>
        <end position="171"/>
    </location>
</feature>
<feature type="compositionally biased region" description="Basic residues" evidence="1">
    <location>
        <begin position="42"/>
        <end position="56"/>
    </location>
</feature>
<feature type="compositionally biased region" description="Polar residues" evidence="1">
    <location>
        <begin position="122"/>
        <end position="150"/>
    </location>
</feature>
<feature type="region of interest" description="Disordered" evidence="1">
    <location>
        <begin position="30"/>
        <end position="171"/>
    </location>
</feature>
<protein>
    <submittedName>
        <fullName evidence="2">Uncharacterized protein</fullName>
    </submittedName>
</protein>
<gene>
    <name evidence="2" type="ORF">CONLIGDRAFT_716200</name>
</gene>
<name>A0A1J7J3C4_9PEZI</name>
<reference evidence="2 3" key="1">
    <citation type="submission" date="2016-10" db="EMBL/GenBank/DDBJ databases">
        <title>Draft genome sequence of Coniochaeta ligniaria NRRL30616, a lignocellulolytic fungus for bioabatement of inhibitors in plant biomass hydrolysates.</title>
        <authorList>
            <consortium name="DOE Joint Genome Institute"/>
            <person name="Jimenez D.J."/>
            <person name="Hector R.E."/>
            <person name="Riley R."/>
            <person name="Sun H."/>
            <person name="Grigoriev I.V."/>
            <person name="Van Elsas J.D."/>
            <person name="Nichols N.N."/>
        </authorList>
    </citation>
    <scope>NUCLEOTIDE SEQUENCE [LARGE SCALE GENOMIC DNA]</scope>
    <source>
        <strain evidence="2 3">NRRL 30616</strain>
    </source>
</reference>
<feature type="compositionally biased region" description="Low complexity" evidence="1">
    <location>
        <begin position="79"/>
        <end position="96"/>
    </location>
</feature>
<feature type="compositionally biased region" description="Polar residues" evidence="1">
    <location>
        <begin position="233"/>
        <end position="245"/>
    </location>
</feature>
<proteinExistence type="predicted"/>
<feature type="region of interest" description="Disordered" evidence="1">
    <location>
        <begin position="376"/>
        <end position="420"/>
    </location>
</feature>
<accession>A0A1J7J3C4</accession>
<feature type="compositionally biased region" description="Polar residues" evidence="1">
    <location>
        <begin position="31"/>
        <end position="41"/>
    </location>
</feature>
<dbReference type="Proteomes" id="UP000182658">
    <property type="component" value="Unassembled WGS sequence"/>
</dbReference>
<feature type="region of interest" description="Disordered" evidence="1">
    <location>
        <begin position="1"/>
        <end position="20"/>
    </location>
</feature>
<dbReference type="InParanoid" id="A0A1J7J3C4"/>
<dbReference type="AlphaFoldDB" id="A0A1J7J3C4"/>
<feature type="region of interest" description="Disordered" evidence="1">
    <location>
        <begin position="186"/>
        <end position="245"/>
    </location>
</feature>
<evidence type="ECO:0000313" key="2">
    <source>
        <dbReference type="EMBL" id="OIW27785.1"/>
    </source>
</evidence>
<sequence>MTATPPQAPYERPGRRRPFSSLMKKLANFKAVSSNDSTRQTTSKRNHVKTTPKTKQSKNNPYPQSGRIGISEPEEHGRYSASTARSTRTSATSLARDNSGRSSIEEGDLRAPATAGGRSMAPTISTENETSRSTAPSHGASSVTGTSRTANGGVEFRRGGDSTFSSPAPSVRSLATTLTTIQSMAQNGNTNTPLAGQQQPSGHHPHLSNSQVIHFNQPFPTTSPASAIPAHLTPSTTNNPGHPTTYSSATANNLLTDNASILTLASSSKRRRRRSFDTDASVRALAPSSLFGGSRESLPLSVLSATVDGVAGPTTPGIYSRGQPAAERTSIYSASGILTSERNSYYAKQSVGPAAAGDGASVRSGLLGHGRADSISGSIGGIGATSPLASPREMEGEDEDHRRLDGLHEHDDGRDVGERD</sequence>
<evidence type="ECO:0000256" key="1">
    <source>
        <dbReference type="SAM" id="MobiDB-lite"/>
    </source>
</evidence>
<dbReference type="STRING" id="1408157.A0A1J7J3C4"/>
<organism evidence="2 3">
    <name type="scientific">Coniochaeta ligniaria NRRL 30616</name>
    <dbReference type="NCBI Taxonomy" id="1408157"/>
    <lineage>
        <taxon>Eukaryota</taxon>
        <taxon>Fungi</taxon>
        <taxon>Dikarya</taxon>
        <taxon>Ascomycota</taxon>
        <taxon>Pezizomycotina</taxon>
        <taxon>Sordariomycetes</taxon>
        <taxon>Sordariomycetidae</taxon>
        <taxon>Coniochaetales</taxon>
        <taxon>Coniochaetaceae</taxon>
        <taxon>Coniochaeta</taxon>
    </lineage>
</organism>
<feature type="compositionally biased region" description="Polar residues" evidence="1">
    <location>
        <begin position="186"/>
        <end position="225"/>
    </location>
</feature>
<keyword evidence="3" id="KW-1185">Reference proteome</keyword>
<feature type="compositionally biased region" description="Basic and acidic residues" evidence="1">
    <location>
        <begin position="399"/>
        <end position="420"/>
    </location>
</feature>
<evidence type="ECO:0000313" key="3">
    <source>
        <dbReference type="Proteomes" id="UP000182658"/>
    </source>
</evidence>
<dbReference type="OrthoDB" id="5377012at2759"/>
<dbReference type="EMBL" id="KV875099">
    <property type="protein sequence ID" value="OIW27785.1"/>
    <property type="molecule type" value="Genomic_DNA"/>
</dbReference>